<organism evidence="1 2">
    <name type="scientific">Marivirga tractuosa (strain ATCC 23168 / DSM 4126 / NBRC 15989 / NCIMB 1408 / VKM B-1430 / H-43)</name>
    <name type="common">Microscilla tractuosa</name>
    <name type="synonym">Flexibacter tractuosus</name>
    <dbReference type="NCBI Taxonomy" id="643867"/>
    <lineage>
        <taxon>Bacteria</taxon>
        <taxon>Pseudomonadati</taxon>
        <taxon>Bacteroidota</taxon>
        <taxon>Cytophagia</taxon>
        <taxon>Cytophagales</taxon>
        <taxon>Marivirgaceae</taxon>
        <taxon>Marivirga</taxon>
    </lineage>
</organism>
<sequence>MTIVEKHIVNSYSKIFDMLSKRIKIKLIEKLEKSLSKNTVNDDKVFYDSFGGFVSDKSAKEIVSEIKANRNFKSRDLNF</sequence>
<dbReference type="AlphaFoldDB" id="E4TQ22"/>
<dbReference type="HOGENOM" id="CLU_190513_0_0_10"/>
<dbReference type="OrthoDB" id="839982at2"/>
<evidence type="ECO:0000313" key="2">
    <source>
        <dbReference type="Proteomes" id="UP000008720"/>
    </source>
</evidence>
<dbReference type="STRING" id="643867.Ftrac_0575"/>
<gene>
    <name evidence="1" type="ordered locus">Ftrac_0575</name>
</gene>
<dbReference type="eggNOG" id="ENOG50336YW">
    <property type="taxonomic scope" value="Bacteria"/>
</dbReference>
<protein>
    <submittedName>
        <fullName evidence="1">Uncharacterized protein</fullName>
    </submittedName>
</protein>
<accession>E4TQ22</accession>
<proteinExistence type="predicted"/>
<reference evidence="1 2" key="1">
    <citation type="journal article" date="2011" name="Stand. Genomic Sci.">
        <title>Complete genome sequence of Marivirga tractuosa type strain (H-43).</title>
        <authorList>
            <person name="Pagani I."/>
            <person name="Chertkov O."/>
            <person name="Lapidus A."/>
            <person name="Lucas S."/>
            <person name="Del Rio T.G."/>
            <person name="Tice H."/>
            <person name="Copeland A."/>
            <person name="Cheng J.F."/>
            <person name="Nolan M."/>
            <person name="Saunders E."/>
            <person name="Pitluck S."/>
            <person name="Held B."/>
            <person name="Goodwin L."/>
            <person name="Liolios K."/>
            <person name="Ovchinikova G."/>
            <person name="Ivanova N."/>
            <person name="Mavromatis K."/>
            <person name="Pati A."/>
            <person name="Chen A."/>
            <person name="Palaniappan K."/>
            <person name="Land M."/>
            <person name="Hauser L."/>
            <person name="Jeffries C.D."/>
            <person name="Detter J.C."/>
            <person name="Han C."/>
            <person name="Tapia R."/>
            <person name="Ngatchou-Djao O.D."/>
            <person name="Rohde M."/>
            <person name="Goker M."/>
            <person name="Spring S."/>
            <person name="Sikorski J."/>
            <person name="Woyke T."/>
            <person name="Bristow J."/>
            <person name="Eisen J.A."/>
            <person name="Markowitz V."/>
            <person name="Hugenholtz P."/>
            <person name="Klenk H.P."/>
            <person name="Kyrpides N.C."/>
        </authorList>
    </citation>
    <scope>NUCLEOTIDE SEQUENCE [LARGE SCALE GENOMIC DNA]</scope>
    <source>
        <strain evidence="2">ATCC 23168 / DSM 4126 / NBRC 15989 / NCIMB 1408 / VKM B-1430 / H-43</strain>
    </source>
</reference>
<dbReference type="Proteomes" id="UP000008720">
    <property type="component" value="Chromosome"/>
</dbReference>
<keyword evidence="2" id="KW-1185">Reference proteome</keyword>
<dbReference type="KEGG" id="mtt:Ftrac_0575"/>
<name>E4TQ22_MARTH</name>
<dbReference type="EMBL" id="CP002349">
    <property type="protein sequence ID" value="ADR20579.1"/>
    <property type="molecule type" value="Genomic_DNA"/>
</dbReference>
<evidence type="ECO:0000313" key="1">
    <source>
        <dbReference type="EMBL" id="ADR20579.1"/>
    </source>
</evidence>